<dbReference type="EMBL" id="PVTV01000014">
    <property type="protein sequence ID" value="PRY97709.1"/>
    <property type="molecule type" value="Genomic_DNA"/>
</dbReference>
<dbReference type="RefSeq" id="WP_106228001.1">
    <property type="nucleotide sequence ID" value="NZ_PVTV01000014.1"/>
</dbReference>
<organism evidence="1 2">
    <name type="scientific">Jezberella montanilacus</name>
    <dbReference type="NCBI Taxonomy" id="323426"/>
    <lineage>
        <taxon>Bacteria</taxon>
        <taxon>Pseudomonadati</taxon>
        <taxon>Pseudomonadota</taxon>
        <taxon>Betaproteobacteria</taxon>
        <taxon>Burkholderiales</taxon>
        <taxon>Alcaligenaceae</taxon>
        <taxon>Jezberella</taxon>
    </lineage>
</organism>
<comment type="caution">
    <text evidence="1">The sequence shown here is derived from an EMBL/GenBank/DDBJ whole genome shotgun (WGS) entry which is preliminary data.</text>
</comment>
<gene>
    <name evidence="1" type="ORF">BCM14_2173</name>
</gene>
<proteinExistence type="predicted"/>
<keyword evidence="2" id="KW-1185">Reference proteome</keyword>
<sequence>MSKNEAGLEALLLRVEYTKTQRRAAEKIFSMVLKEQGSDADLKQLVTRGSLLELIFLLIDHTKTVRARGAQRKSSLVASLAKAKAIKILYDWLDKNIHKYSGRLAACSEDATQIPGLGRGDSFVTKHIARYRKERGLR</sequence>
<accession>A0A2T0XFI6</accession>
<dbReference type="OrthoDB" id="9939733at2"/>
<protein>
    <submittedName>
        <fullName evidence="1">Uncharacterized protein</fullName>
    </submittedName>
</protein>
<reference evidence="1 2" key="1">
    <citation type="submission" date="2018-03" db="EMBL/GenBank/DDBJ databases">
        <title>Genomic Encyclopedia of Type Strains, Phase III (KMG-III): the genomes of soil and plant-associated and newly described type strains.</title>
        <authorList>
            <person name="Whitman W."/>
        </authorList>
    </citation>
    <scope>NUCLEOTIDE SEQUENCE [LARGE SCALE GENOMIC DNA]</scope>
    <source>
        <strain evidence="1 2">MWH-P2sevCIIIb</strain>
    </source>
</reference>
<dbReference type="Proteomes" id="UP000238308">
    <property type="component" value="Unassembled WGS sequence"/>
</dbReference>
<dbReference type="AlphaFoldDB" id="A0A2T0XFI6"/>
<evidence type="ECO:0000313" key="2">
    <source>
        <dbReference type="Proteomes" id="UP000238308"/>
    </source>
</evidence>
<evidence type="ECO:0000313" key="1">
    <source>
        <dbReference type="EMBL" id="PRY97709.1"/>
    </source>
</evidence>
<name>A0A2T0XFI6_9BURK</name>